<protein>
    <submittedName>
        <fullName evidence="2">Uncharacterized protein</fullName>
    </submittedName>
</protein>
<keyword evidence="1" id="KW-1133">Transmembrane helix</keyword>
<proteinExistence type="predicted"/>
<gene>
    <name evidence="2" type="ORF">UFOVP256_32</name>
</gene>
<sequence length="94" mass="11181">MTEWVHVFTIIGVNIAVLGIFAAGIFWVFGKLDSDIKNVNETMNTWMRHSTSRMDQANSRTDQLYQMFVDLQREMKDEIISMKKEHYEFMKEKK</sequence>
<evidence type="ECO:0000256" key="1">
    <source>
        <dbReference type="SAM" id="Phobius"/>
    </source>
</evidence>
<accession>A0A6J5LFJ3</accession>
<evidence type="ECO:0000313" key="2">
    <source>
        <dbReference type="EMBL" id="CAB4132412.1"/>
    </source>
</evidence>
<keyword evidence="1" id="KW-0472">Membrane</keyword>
<dbReference type="EMBL" id="LR796263">
    <property type="protein sequence ID" value="CAB4132412.1"/>
    <property type="molecule type" value="Genomic_DNA"/>
</dbReference>
<reference evidence="2" key="1">
    <citation type="submission" date="2020-04" db="EMBL/GenBank/DDBJ databases">
        <authorList>
            <person name="Chiriac C."/>
            <person name="Salcher M."/>
            <person name="Ghai R."/>
            <person name="Kavagutti S V."/>
        </authorList>
    </citation>
    <scope>NUCLEOTIDE SEQUENCE</scope>
</reference>
<keyword evidence="1" id="KW-0812">Transmembrane</keyword>
<organism evidence="2">
    <name type="scientific">uncultured Caudovirales phage</name>
    <dbReference type="NCBI Taxonomy" id="2100421"/>
    <lineage>
        <taxon>Viruses</taxon>
        <taxon>Duplodnaviria</taxon>
        <taxon>Heunggongvirae</taxon>
        <taxon>Uroviricota</taxon>
        <taxon>Caudoviricetes</taxon>
        <taxon>Peduoviridae</taxon>
        <taxon>Maltschvirus</taxon>
        <taxon>Maltschvirus maltsch</taxon>
    </lineage>
</organism>
<feature type="transmembrane region" description="Helical" evidence="1">
    <location>
        <begin position="6"/>
        <end position="29"/>
    </location>
</feature>
<name>A0A6J5LFJ3_9CAUD</name>